<feature type="transmembrane region" description="Helical" evidence="10">
    <location>
        <begin position="1122"/>
        <end position="1141"/>
    </location>
</feature>
<feature type="transmembrane region" description="Helical" evidence="10">
    <location>
        <begin position="566"/>
        <end position="591"/>
    </location>
</feature>
<evidence type="ECO:0000256" key="6">
    <source>
        <dbReference type="ARBA" id="ARBA00022840"/>
    </source>
</evidence>
<dbReference type="Gene3D" id="3.40.50.300">
    <property type="entry name" value="P-loop containing nucleotide triphosphate hydrolases"/>
    <property type="match status" value="2"/>
</dbReference>
<feature type="transmembrane region" description="Helical" evidence="10">
    <location>
        <begin position="458"/>
        <end position="476"/>
    </location>
</feature>
<evidence type="ECO:0000256" key="5">
    <source>
        <dbReference type="ARBA" id="ARBA00022741"/>
    </source>
</evidence>
<accession>A0A2T3A5Q2</accession>
<evidence type="ECO:0000256" key="8">
    <source>
        <dbReference type="ARBA" id="ARBA00023136"/>
    </source>
</evidence>
<evidence type="ECO:0000256" key="10">
    <source>
        <dbReference type="SAM" id="Phobius"/>
    </source>
</evidence>
<evidence type="ECO:0000259" key="11">
    <source>
        <dbReference type="PROSITE" id="PS50893"/>
    </source>
</evidence>
<dbReference type="InterPro" id="IPR003439">
    <property type="entry name" value="ABC_transporter-like_ATP-bd"/>
</dbReference>
<evidence type="ECO:0000256" key="7">
    <source>
        <dbReference type="ARBA" id="ARBA00022989"/>
    </source>
</evidence>
<feature type="compositionally biased region" description="Basic and acidic residues" evidence="9">
    <location>
        <begin position="404"/>
        <end position="415"/>
    </location>
</feature>
<dbReference type="Pfam" id="PF14510">
    <property type="entry name" value="ABC_trans_N"/>
    <property type="match status" value="1"/>
</dbReference>
<feature type="transmembrane region" description="Helical" evidence="10">
    <location>
        <begin position="492"/>
        <end position="513"/>
    </location>
</feature>
<dbReference type="InterPro" id="IPR027417">
    <property type="entry name" value="P-loop_NTPase"/>
</dbReference>
<feature type="transmembrane region" description="Helical" evidence="10">
    <location>
        <begin position="1271"/>
        <end position="1295"/>
    </location>
</feature>
<dbReference type="GO" id="GO:0016887">
    <property type="term" value="F:ATP hydrolysis activity"/>
    <property type="evidence" value="ECO:0007669"/>
    <property type="project" value="InterPro"/>
</dbReference>
<dbReference type="FunFam" id="3.40.50.300:FF:000054">
    <property type="entry name" value="ABC multidrug transporter atrF"/>
    <property type="match status" value="1"/>
</dbReference>
<feature type="transmembrane region" description="Helical" evidence="10">
    <location>
        <begin position="1196"/>
        <end position="1223"/>
    </location>
</feature>
<organism evidence="12 13">
    <name type="scientific">Coniella lustricola</name>
    <dbReference type="NCBI Taxonomy" id="2025994"/>
    <lineage>
        <taxon>Eukaryota</taxon>
        <taxon>Fungi</taxon>
        <taxon>Dikarya</taxon>
        <taxon>Ascomycota</taxon>
        <taxon>Pezizomycotina</taxon>
        <taxon>Sordariomycetes</taxon>
        <taxon>Sordariomycetidae</taxon>
        <taxon>Diaporthales</taxon>
        <taxon>Schizoparmaceae</taxon>
        <taxon>Coniella</taxon>
    </lineage>
</organism>
<comment type="subcellular location">
    <subcellularLocation>
        <location evidence="1">Membrane</location>
        <topology evidence="1">Multi-pass membrane protein</topology>
    </subcellularLocation>
</comment>
<evidence type="ECO:0000256" key="1">
    <source>
        <dbReference type="ARBA" id="ARBA00004141"/>
    </source>
</evidence>
<feature type="domain" description="ABC transporter" evidence="11">
    <location>
        <begin position="104"/>
        <end position="355"/>
    </location>
</feature>
<feature type="compositionally biased region" description="Low complexity" evidence="9">
    <location>
        <begin position="762"/>
        <end position="773"/>
    </location>
</feature>
<dbReference type="GO" id="GO:0140359">
    <property type="term" value="F:ABC-type transporter activity"/>
    <property type="evidence" value="ECO:0007669"/>
    <property type="project" value="InterPro"/>
</dbReference>
<gene>
    <name evidence="12" type="ORF">BD289DRAFT_461358</name>
</gene>
<dbReference type="InterPro" id="IPR003593">
    <property type="entry name" value="AAA+_ATPase"/>
</dbReference>
<keyword evidence="6" id="KW-0067">ATP-binding</keyword>
<feature type="compositionally biased region" description="Basic and acidic residues" evidence="9">
    <location>
        <begin position="1066"/>
        <end position="1084"/>
    </location>
</feature>
<keyword evidence="13" id="KW-1185">Reference proteome</keyword>
<sequence length="1424" mass="157356">MMNEADTQEMRRIATALSRRESTATHAAGATAQVFKYDTTDSTLQPDSPSFDASKWLRHYLAQLEIEGIKPMRLDVLFKDVTVAGTGSALQLQETVGSALSTPLRPVELLNSRSKTPRKILHSFDGLLRSGELLIVLGRPGSGCSTFLKTLCGELQGLNVDDTSDISFSGIPSKQMAKEFKGELIYNQEVDKHFPHLTVGQTLEFAAAVRTRREAISGMSHTEYCKLQARVAMAICGLSHTYNTKVGDDFVRGVSGGERKRVSIAEMILAGSPFTAWDNSTRGLDAATALRFVESLRLASDVAGATNAVAIYQASQAIYDLFDKAVGWYCPQRQTTGDFLTSVTNPGERKARKGMEHRVPVTPDDFAKYWHESPEYATLQREMQAYIQGAPELSEDESSQQGGPKKDQALSEFREHRRQRQSKHARPGSAYTVTIPQQIALNTKRAYQRIWGDKASTVVNAGMQLVLSLIIGSIFYDPVNMNATAGMAAKGSALYIAILSNGLTAISEINNLYAQRPIVEKHASYAFYHPATEALAGIVADIPVKFITAAVFNIVLYFMACLRREAGAFFLFFLITYMSTFVMGGIFRTLGAITKTSSQAMSLAGVMILALTLYTGFMVAVPQMVDWFGWLRWLNPLYYAFEILIGNEFHGREFICSSILPPYTPLQGDSWICDAVGAVAGRSTVNGDSYINTNYSYYWSHAWRNLGILFAFLIFFTLFYAVCTELSSGAGSTAEFLVFQRGHVPAHLQDANSPNDEEKQISSSSQGPVTGSSANNDASVGALVPQKDIFTWKDVVYDIQIKGEPRRLLDHVSGWVKPGTLTALMGVSGAGKTTLLDVLAQRTTMGVITGDMLVSGKPLDESFQRKTGYVQQQDLHLGTATVRESLRFSAMLRQPKTVSKQEKYQFVEEVIQMLDMSDFADAVVGSPGEGLNVEQRKLLTIGVELAAKPKLLLFLDEPTSGLDSQSSWAIVSFLRKLADAGQAVLCTIHQPSAILFQEFDRLLFLAKGGKTVYFGEIGKNSRTLLDYFESRGARKCEDSENPAEYMLEIGNAKDRDWFQDWQESTERKGVEHEISRIQNERQDQDLGEGSSNHDEFAMPFSQQLKSVTVRVFQQYWRMPSYLFSKLALGIVAGLFIGFSFYGGGNSIAGMRNIIFAVFGVTTLFSSVVQQVHPLFVTQRSLYEVRERPSKAYSWKAFVIANIVVELPYQILAGIATWACFYYPVVGTSQSGERQVLVLLFCCMLYIYASTFAHMTVAAVPDATTAGAVVTLLFLLSIMFCGVLQTPVALPGFWIFMYRLSPFTYWISGMVSTMIHDRAVTCSSAETSTMNPPAGETCGAYFAAFLESPAAVGTLQNPNDTSACRYCSISSADTYLAGSNIYYSERWRNFGIMWAYVVFNIFVAVATYYLFRVRPAKRAAKGGKK</sequence>
<proteinExistence type="inferred from homology"/>
<dbReference type="STRING" id="2025994.A0A2T3A5Q2"/>
<dbReference type="GO" id="GO:0016020">
    <property type="term" value="C:membrane"/>
    <property type="evidence" value="ECO:0007669"/>
    <property type="project" value="UniProtKB-SubCell"/>
</dbReference>
<keyword evidence="5" id="KW-0547">Nucleotide-binding</keyword>
<dbReference type="InterPro" id="IPR043926">
    <property type="entry name" value="ABCG_dom"/>
</dbReference>
<dbReference type="SMART" id="SM00382">
    <property type="entry name" value="AAA"/>
    <property type="match status" value="1"/>
</dbReference>
<dbReference type="InterPro" id="IPR029481">
    <property type="entry name" value="ABC_trans_N"/>
</dbReference>
<dbReference type="Pfam" id="PF00005">
    <property type="entry name" value="ABC_tran"/>
    <property type="match status" value="2"/>
</dbReference>
<dbReference type="Pfam" id="PF19055">
    <property type="entry name" value="ABC2_membrane_7"/>
    <property type="match status" value="1"/>
</dbReference>
<dbReference type="Pfam" id="PF06422">
    <property type="entry name" value="PDR_CDR"/>
    <property type="match status" value="2"/>
</dbReference>
<name>A0A2T3A5Q2_9PEZI</name>
<feature type="transmembrane region" description="Helical" evidence="10">
    <location>
        <begin position="534"/>
        <end position="560"/>
    </location>
</feature>
<protein>
    <submittedName>
        <fullName evidence="12">ABC-2 type transporter</fullName>
    </submittedName>
</protein>
<dbReference type="PROSITE" id="PS00211">
    <property type="entry name" value="ABC_TRANSPORTER_1"/>
    <property type="match status" value="1"/>
</dbReference>
<dbReference type="InterPro" id="IPR034003">
    <property type="entry name" value="ABCG_PDR_2"/>
</dbReference>
<evidence type="ECO:0000256" key="9">
    <source>
        <dbReference type="SAM" id="MobiDB-lite"/>
    </source>
</evidence>
<feature type="transmembrane region" description="Helical" evidence="10">
    <location>
        <begin position="603"/>
        <end position="625"/>
    </location>
</feature>
<feature type="domain" description="ABC transporter" evidence="11">
    <location>
        <begin position="790"/>
        <end position="1032"/>
    </location>
</feature>
<feature type="region of interest" description="Disordered" evidence="9">
    <location>
        <begin position="1066"/>
        <end position="1092"/>
    </location>
</feature>
<dbReference type="InterPro" id="IPR010929">
    <property type="entry name" value="PDR_CDR_ABC"/>
</dbReference>
<evidence type="ECO:0000313" key="13">
    <source>
        <dbReference type="Proteomes" id="UP000241462"/>
    </source>
</evidence>
<feature type="transmembrane region" description="Helical" evidence="10">
    <location>
        <begin position="1391"/>
        <end position="1410"/>
    </location>
</feature>
<dbReference type="CDD" id="cd03232">
    <property type="entry name" value="ABCG_PDR_domain2"/>
    <property type="match status" value="1"/>
</dbReference>
<keyword evidence="3" id="KW-0813">Transport</keyword>
<evidence type="ECO:0000313" key="12">
    <source>
        <dbReference type="EMBL" id="PSR83352.1"/>
    </source>
</evidence>
<feature type="region of interest" description="Disordered" evidence="9">
    <location>
        <begin position="391"/>
        <end position="429"/>
    </location>
</feature>
<evidence type="ECO:0000256" key="3">
    <source>
        <dbReference type="ARBA" id="ARBA00022448"/>
    </source>
</evidence>
<dbReference type="EMBL" id="KZ678461">
    <property type="protein sequence ID" value="PSR83352.1"/>
    <property type="molecule type" value="Genomic_DNA"/>
</dbReference>
<keyword evidence="8 10" id="KW-0472">Membrane</keyword>
<feature type="compositionally biased region" description="Basic residues" evidence="9">
    <location>
        <begin position="416"/>
        <end position="426"/>
    </location>
</feature>
<dbReference type="Pfam" id="PF01061">
    <property type="entry name" value="ABC2_membrane"/>
    <property type="match status" value="2"/>
</dbReference>
<dbReference type="InParanoid" id="A0A2T3A5Q2"/>
<evidence type="ECO:0000256" key="2">
    <source>
        <dbReference type="ARBA" id="ARBA00006012"/>
    </source>
</evidence>
<feature type="transmembrane region" description="Helical" evidence="10">
    <location>
        <begin position="1235"/>
        <end position="1259"/>
    </location>
</feature>
<feature type="region of interest" description="Disordered" evidence="9">
    <location>
        <begin position="748"/>
        <end position="778"/>
    </location>
</feature>
<dbReference type="InterPro" id="IPR013525">
    <property type="entry name" value="ABC2_TM"/>
</dbReference>
<keyword evidence="7 10" id="KW-1133">Transmembrane helix</keyword>
<dbReference type="PANTHER" id="PTHR19241">
    <property type="entry name" value="ATP-BINDING CASSETTE TRANSPORTER"/>
    <property type="match status" value="1"/>
</dbReference>
<dbReference type="InterPro" id="IPR017871">
    <property type="entry name" value="ABC_transporter-like_CS"/>
</dbReference>
<dbReference type="GO" id="GO:0005524">
    <property type="term" value="F:ATP binding"/>
    <property type="evidence" value="ECO:0007669"/>
    <property type="project" value="UniProtKB-KW"/>
</dbReference>
<dbReference type="SUPFAM" id="SSF52540">
    <property type="entry name" value="P-loop containing nucleoside triphosphate hydrolases"/>
    <property type="match status" value="2"/>
</dbReference>
<feature type="transmembrane region" description="Helical" evidence="10">
    <location>
        <begin position="1153"/>
        <end position="1175"/>
    </location>
</feature>
<dbReference type="OrthoDB" id="245989at2759"/>
<keyword evidence="4 10" id="KW-0812">Transmembrane</keyword>
<dbReference type="PROSITE" id="PS50893">
    <property type="entry name" value="ABC_TRANSPORTER_2"/>
    <property type="match status" value="2"/>
</dbReference>
<feature type="transmembrane region" description="Helical" evidence="10">
    <location>
        <begin position="702"/>
        <end position="723"/>
    </location>
</feature>
<dbReference type="Proteomes" id="UP000241462">
    <property type="component" value="Unassembled WGS sequence"/>
</dbReference>
<comment type="similarity">
    <text evidence="2">Belongs to the ABC transporter superfamily. ABCG family. PDR (TC 3.A.1.205) subfamily.</text>
</comment>
<reference evidence="12 13" key="1">
    <citation type="journal article" date="2018" name="Mycol. Prog.">
        <title>Coniella lustricola, a new species from submerged detritus.</title>
        <authorList>
            <person name="Raudabaugh D.B."/>
            <person name="Iturriaga T."/>
            <person name="Carver A."/>
            <person name="Mondo S."/>
            <person name="Pangilinan J."/>
            <person name="Lipzen A."/>
            <person name="He G."/>
            <person name="Amirebrahimi M."/>
            <person name="Grigoriev I.V."/>
            <person name="Miller A.N."/>
        </authorList>
    </citation>
    <scope>NUCLEOTIDE SEQUENCE [LARGE SCALE GENOMIC DNA]</scope>
    <source>
        <strain evidence="12 13">B22-T-1</strain>
    </source>
</reference>
<evidence type="ECO:0000256" key="4">
    <source>
        <dbReference type="ARBA" id="ARBA00022692"/>
    </source>
</evidence>